<evidence type="ECO:0000256" key="7">
    <source>
        <dbReference type="ARBA" id="ARBA00022989"/>
    </source>
</evidence>
<proteinExistence type="predicted"/>
<dbReference type="InterPro" id="IPR003593">
    <property type="entry name" value="AAA+_ATPase"/>
</dbReference>
<dbReference type="SMART" id="SM00382">
    <property type="entry name" value="AAA"/>
    <property type="match status" value="1"/>
</dbReference>
<feature type="transmembrane region" description="Helical" evidence="9">
    <location>
        <begin position="172"/>
        <end position="194"/>
    </location>
</feature>
<feature type="transmembrane region" description="Helical" evidence="9">
    <location>
        <begin position="285"/>
        <end position="304"/>
    </location>
</feature>
<dbReference type="SUPFAM" id="SSF52540">
    <property type="entry name" value="P-loop containing nucleoside triphosphate hydrolases"/>
    <property type="match status" value="1"/>
</dbReference>
<dbReference type="Proteomes" id="UP000571950">
    <property type="component" value="Unassembled WGS sequence"/>
</dbReference>
<evidence type="ECO:0000256" key="4">
    <source>
        <dbReference type="ARBA" id="ARBA00022692"/>
    </source>
</evidence>
<dbReference type="PANTHER" id="PTHR24221">
    <property type="entry name" value="ATP-BINDING CASSETTE SUB-FAMILY B"/>
    <property type="match status" value="1"/>
</dbReference>
<reference evidence="12 13" key="1">
    <citation type="submission" date="2020-08" db="EMBL/GenBank/DDBJ databases">
        <title>Genomic Encyclopedia of Type Strains, Phase IV (KMG-IV): sequencing the most valuable type-strain genomes for metagenomic binning, comparative biology and taxonomic classification.</title>
        <authorList>
            <person name="Goeker M."/>
        </authorList>
    </citation>
    <scope>NUCLEOTIDE SEQUENCE [LARGE SCALE GENOMIC DNA]</scope>
    <source>
        <strain evidence="12 13">DSM 26189</strain>
    </source>
</reference>
<evidence type="ECO:0000256" key="5">
    <source>
        <dbReference type="ARBA" id="ARBA00022741"/>
    </source>
</evidence>
<evidence type="ECO:0000259" key="10">
    <source>
        <dbReference type="PROSITE" id="PS50893"/>
    </source>
</evidence>
<dbReference type="EMBL" id="JACIDT010000009">
    <property type="protein sequence ID" value="MBB3927096.1"/>
    <property type="molecule type" value="Genomic_DNA"/>
</dbReference>
<dbReference type="PROSITE" id="PS00211">
    <property type="entry name" value="ABC_TRANSPORTER_1"/>
    <property type="match status" value="1"/>
</dbReference>
<dbReference type="InterPro" id="IPR017750">
    <property type="entry name" value="ATPase_T1SS"/>
</dbReference>
<feature type="domain" description="ABC transporter" evidence="10">
    <location>
        <begin position="459"/>
        <end position="695"/>
    </location>
</feature>
<protein>
    <submittedName>
        <fullName evidence="12">ATP-binding cassette subfamily C protein LapB</fullName>
    </submittedName>
</protein>
<feature type="transmembrane region" description="Helical" evidence="9">
    <location>
        <begin position="259"/>
        <end position="279"/>
    </location>
</feature>
<dbReference type="RefSeq" id="WP_188072591.1">
    <property type="nucleotide sequence ID" value="NZ_BSPS01000023.1"/>
</dbReference>
<dbReference type="GO" id="GO:0034040">
    <property type="term" value="F:ATPase-coupled lipid transmembrane transporter activity"/>
    <property type="evidence" value="ECO:0007669"/>
    <property type="project" value="TreeGrafter"/>
</dbReference>
<dbReference type="InterPro" id="IPR011527">
    <property type="entry name" value="ABC1_TM_dom"/>
</dbReference>
<dbReference type="Gene3D" id="1.20.1560.10">
    <property type="entry name" value="ABC transporter type 1, transmembrane domain"/>
    <property type="match status" value="1"/>
</dbReference>
<comment type="caution">
    <text evidence="12">The sequence shown here is derived from an EMBL/GenBank/DDBJ whole genome shotgun (WGS) entry which is preliminary data.</text>
</comment>
<dbReference type="InterPro" id="IPR017871">
    <property type="entry name" value="ABC_transporter-like_CS"/>
</dbReference>
<keyword evidence="7 9" id="KW-1133">Transmembrane helix</keyword>
<keyword evidence="3" id="KW-1003">Cell membrane</keyword>
<dbReference type="Pfam" id="PF00664">
    <property type="entry name" value="ABC_membrane"/>
    <property type="match status" value="1"/>
</dbReference>
<dbReference type="AlphaFoldDB" id="A0A7W6BLC8"/>
<dbReference type="PROSITE" id="PS50929">
    <property type="entry name" value="ABC_TM1F"/>
    <property type="match status" value="1"/>
</dbReference>
<dbReference type="PROSITE" id="PS50893">
    <property type="entry name" value="ABC_TRANSPORTER_2"/>
    <property type="match status" value="1"/>
</dbReference>
<dbReference type="InterPro" id="IPR027417">
    <property type="entry name" value="P-loop_NTPase"/>
</dbReference>
<dbReference type="GO" id="GO:0016887">
    <property type="term" value="F:ATP hydrolysis activity"/>
    <property type="evidence" value="ECO:0007669"/>
    <property type="project" value="InterPro"/>
</dbReference>
<keyword evidence="2" id="KW-0813">Transport</keyword>
<keyword evidence="13" id="KW-1185">Reference proteome</keyword>
<dbReference type="GO" id="GO:0005524">
    <property type="term" value="F:ATP binding"/>
    <property type="evidence" value="ECO:0007669"/>
    <property type="project" value="UniProtKB-KW"/>
</dbReference>
<feature type="transmembrane region" description="Helical" evidence="9">
    <location>
        <begin position="143"/>
        <end position="166"/>
    </location>
</feature>
<evidence type="ECO:0000313" key="12">
    <source>
        <dbReference type="EMBL" id="MBB3927096.1"/>
    </source>
</evidence>
<keyword evidence="4 9" id="KW-0812">Transmembrane</keyword>
<evidence type="ECO:0000256" key="6">
    <source>
        <dbReference type="ARBA" id="ARBA00022840"/>
    </source>
</evidence>
<name>A0A7W6BLC8_9SPHN</name>
<dbReference type="GO" id="GO:0005886">
    <property type="term" value="C:plasma membrane"/>
    <property type="evidence" value="ECO:0007669"/>
    <property type="project" value="UniProtKB-SubCell"/>
</dbReference>
<dbReference type="NCBIfam" id="TIGR03375">
    <property type="entry name" value="type_I_sec_LssB"/>
    <property type="match status" value="1"/>
</dbReference>
<evidence type="ECO:0000313" key="13">
    <source>
        <dbReference type="Proteomes" id="UP000571950"/>
    </source>
</evidence>
<sequence length="695" mass="74122">MNEVTDIRPGGALSQAVAECLALRGVAVSEAVLHAQLRAAEGEDQVLRALAELGVEARWLPADMLDEGLLPAVATLADGRSVTLTALAGGRFATAEGEHLDAAEAGRCLAFGQPRLSDRRADDLVGEARSGWFWPVLWRYRRYYYEAAALSAVINLLSLAGIIFMMTVYDRILPNLAFVTLWSLLAGVGLALLFEFVSRTVRGHALDSAGKKIDLVLGDAVFSRVLATRMEARAQSSGAFANVLKEFESVRGFVTSSTLVAIADLPFALLFLVVCALIGGPLVLVPLAAFVVVLLLSLLVQIPMARLANENLREAAVRHGTVIESLEGLETLKALRAEGRMRRRHELSSGFIADRAVTSQSWSNLVTNITIALQQTAAAVLLAWGVYLASTGEATAGALVACVQLNSRALAPLVTLSSLAVRFQQVRSALSSLNGIMTLPLDRDPDRHLLSSDAWRGEIELRDVGFSYEEGARPALDGVSLKIGPGEKVAILGRIGSGKSTLLRLMASLYRPQQGQVLLDGVDMTAIEPADIRSTLLLVGQDARLFHGTLRENLLMAAPRGTDQHMLRISEATGVTALAAAHPLGFDRGVGERGDTLSGGQRQAVALARALMAEAPMYLLDEPTSAMDQQTEAELLKTIAGLGEKGGGFVIVTHKHSVLPLVDRLIVMDAGRIVADGPREAVIRALSEGQVRAAS</sequence>
<dbReference type="Pfam" id="PF00005">
    <property type="entry name" value="ABC_tran"/>
    <property type="match status" value="1"/>
</dbReference>
<dbReference type="CDD" id="cd18587">
    <property type="entry name" value="ABC_6TM_LapB_like"/>
    <property type="match status" value="1"/>
</dbReference>
<keyword evidence="6 12" id="KW-0067">ATP-binding</keyword>
<keyword evidence="8 9" id="KW-0472">Membrane</keyword>
<dbReference type="GO" id="GO:0140359">
    <property type="term" value="F:ABC-type transporter activity"/>
    <property type="evidence" value="ECO:0007669"/>
    <property type="project" value="InterPro"/>
</dbReference>
<keyword evidence="5" id="KW-0547">Nucleotide-binding</keyword>
<feature type="domain" description="ABC transmembrane type-1" evidence="11">
    <location>
        <begin position="147"/>
        <end position="425"/>
    </location>
</feature>
<dbReference type="InterPro" id="IPR003439">
    <property type="entry name" value="ABC_transporter-like_ATP-bd"/>
</dbReference>
<evidence type="ECO:0000259" key="11">
    <source>
        <dbReference type="PROSITE" id="PS50929"/>
    </source>
</evidence>
<evidence type="ECO:0000256" key="3">
    <source>
        <dbReference type="ARBA" id="ARBA00022475"/>
    </source>
</evidence>
<evidence type="ECO:0000256" key="1">
    <source>
        <dbReference type="ARBA" id="ARBA00004651"/>
    </source>
</evidence>
<dbReference type="FunFam" id="3.40.50.300:FF:000299">
    <property type="entry name" value="ABC transporter ATP-binding protein/permease"/>
    <property type="match status" value="1"/>
</dbReference>
<organism evidence="12 13">
    <name type="scientific">Sphingobium jiangsuense</name>
    <dbReference type="NCBI Taxonomy" id="870476"/>
    <lineage>
        <taxon>Bacteria</taxon>
        <taxon>Pseudomonadati</taxon>
        <taxon>Pseudomonadota</taxon>
        <taxon>Alphaproteobacteria</taxon>
        <taxon>Sphingomonadales</taxon>
        <taxon>Sphingomonadaceae</taxon>
        <taxon>Sphingobium</taxon>
    </lineage>
</organism>
<dbReference type="PANTHER" id="PTHR24221:SF248">
    <property type="entry name" value="ABC TRANSPORTER TRANSMEMBRANE REGION"/>
    <property type="match status" value="1"/>
</dbReference>
<gene>
    <name evidence="12" type="ORF">GGR43_002819</name>
</gene>
<evidence type="ECO:0000256" key="9">
    <source>
        <dbReference type="SAM" id="Phobius"/>
    </source>
</evidence>
<dbReference type="InterPro" id="IPR036640">
    <property type="entry name" value="ABC1_TM_sf"/>
</dbReference>
<dbReference type="Gene3D" id="3.40.50.300">
    <property type="entry name" value="P-loop containing nucleotide triphosphate hydrolases"/>
    <property type="match status" value="1"/>
</dbReference>
<evidence type="ECO:0000256" key="8">
    <source>
        <dbReference type="ARBA" id="ARBA00023136"/>
    </source>
</evidence>
<dbReference type="SUPFAM" id="SSF90123">
    <property type="entry name" value="ABC transporter transmembrane region"/>
    <property type="match status" value="1"/>
</dbReference>
<comment type="subcellular location">
    <subcellularLocation>
        <location evidence="1">Cell membrane</location>
        <topology evidence="1">Multi-pass membrane protein</topology>
    </subcellularLocation>
</comment>
<dbReference type="InterPro" id="IPR039421">
    <property type="entry name" value="Type_1_exporter"/>
</dbReference>
<accession>A0A7W6BLC8</accession>
<evidence type="ECO:0000256" key="2">
    <source>
        <dbReference type="ARBA" id="ARBA00022448"/>
    </source>
</evidence>